<feature type="compositionally biased region" description="Acidic residues" evidence="1">
    <location>
        <begin position="734"/>
        <end position="746"/>
    </location>
</feature>
<evidence type="ECO:0000256" key="1">
    <source>
        <dbReference type="SAM" id="MobiDB-lite"/>
    </source>
</evidence>
<organism evidence="4 5">
    <name type="scientific">Polysphondylium violaceum</name>
    <dbReference type="NCBI Taxonomy" id="133409"/>
    <lineage>
        <taxon>Eukaryota</taxon>
        <taxon>Amoebozoa</taxon>
        <taxon>Evosea</taxon>
        <taxon>Eumycetozoa</taxon>
        <taxon>Dictyostelia</taxon>
        <taxon>Dictyosteliales</taxon>
        <taxon>Dictyosteliaceae</taxon>
        <taxon>Polysphondylium</taxon>
    </lineage>
</organism>
<evidence type="ECO:0000259" key="2">
    <source>
        <dbReference type="PROSITE" id="PS50234"/>
    </source>
</evidence>
<evidence type="ECO:0000313" key="5">
    <source>
        <dbReference type="Proteomes" id="UP000695562"/>
    </source>
</evidence>
<feature type="domain" description="VIT" evidence="3">
    <location>
        <begin position="60"/>
        <end position="188"/>
    </location>
</feature>
<dbReference type="InterPro" id="IPR013694">
    <property type="entry name" value="VIT"/>
</dbReference>
<dbReference type="SMART" id="SM00327">
    <property type="entry name" value="VWA"/>
    <property type="match status" value="1"/>
</dbReference>
<dbReference type="SUPFAM" id="SSF53300">
    <property type="entry name" value="vWA-like"/>
    <property type="match status" value="1"/>
</dbReference>
<feature type="region of interest" description="Disordered" evidence="1">
    <location>
        <begin position="725"/>
        <end position="746"/>
    </location>
</feature>
<feature type="compositionally biased region" description="Pro residues" evidence="1">
    <location>
        <begin position="678"/>
        <end position="688"/>
    </location>
</feature>
<dbReference type="InterPro" id="IPR036465">
    <property type="entry name" value="vWFA_dom_sf"/>
</dbReference>
<feature type="region of interest" description="Disordered" evidence="1">
    <location>
        <begin position="780"/>
        <end position="833"/>
    </location>
</feature>
<dbReference type="Pfam" id="PF13768">
    <property type="entry name" value="VWA_3"/>
    <property type="match status" value="1"/>
</dbReference>
<protein>
    <recommendedName>
        <fullName evidence="6">Type A von Willebrand factor domain-containing protein</fullName>
    </recommendedName>
</protein>
<gene>
    <name evidence="4" type="ORF">CYY_009290</name>
</gene>
<dbReference type="PROSITE" id="PS50234">
    <property type="entry name" value="VWFA"/>
    <property type="match status" value="1"/>
</dbReference>
<feature type="compositionally biased region" description="Basic and acidic residues" evidence="1">
    <location>
        <begin position="783"/>
        <end position="798"/>
    </location>
</feature>
<proteinExistence type="predicted"/>
<accession>A0A8J4V0L7</accession>
<evidence type="ECO:0008006" key="6">
    <source>
        <dbReference type="Google" id="ProtNLM"/>
    </source>
</evidence>
<dbReference type="Gene3D" id="3.40.50.410">
    <property type="entry name" value="von Willebrand factor, type A domain"/>
    <property type="match status" value="1"/>
</dbReference>
<reference evidence="4" key="1">
    <citation type="submission" date="2020-01" db="EMBL/GenBank/DDBJ databases">
        <title>Development of genomics and gene disruption for Polysphondylium violaceum indicates a role for the polyketide synthase stlB in stalk morphogenesis.</title>
        <authorList>
            <person name="Narita B."/>
            <person name="Kawabe Y."/>
            <person name="Kin K."/>
            <person name="Saito T."/>
            <person name="Gibbs R."/>
            <person name="Kuspa A."/>
            <person name="Muzny D."/>
            <person name="Queller D."/>
            <person name="Richards S."/>
            <person name="Strassman J."/>
            <person name="Sucgang R."/>
            <person name="Worley K."/>
            <person name="Schaap P."/>
        </authorList>
    </citation>
    <scope>NUCLEOTIDE SEQUENCE</scope>
    <source>
        <strain evidence="4">QSvi11</strain>
    </source>
</reference>
<dbReference type="InterPro" id="IPR002035">
    <property type="entry name" value="VWF_A"/>
</dbReference>
<dbReference type="PROSITE" id="PS51468">
    <property type="entry name" value="VIT"/>
    <property type="match status" value="1"/>
</dbReference>
<keyword evidence="5" id="KW-1185">Reference proteome</keyword>
<dbReference type="OrthoDB" id="30900at2759"/>
<dbReference type="PANTHER" id="PTHR45737:SF1">
    <property type="entry name" value="VON WILLEBRAND FACTOR A DOMAIN-CONTAINING PROTEIN DDB_G0267758-RELATED"/>
    <property type="match status" value="1"/>
</dbReference>
<dbReference type="Pfam" id="PF08487">
    <property type="entry name" value="VIT"/>
    <property type="match status" value="1"/>
</dbReference>
<dbReference type="SMART" id="SM00609">
    <property type="entry name" value="VIT"/>
    <property type="match status" value="1"/>
</dbReference>
<dbReference type="PANTHER" id="PTHR45737">
    <property type="entry name" value="VON WILLEBRAND FACTOR A DOMAIN-CONTAINING PROTEIN 5A"/>
    <property type="match status" value="1"/>
</dbReference>
<dbReference type="EMBL" id="AJWJ01000672">
    <property type="protein sequence ID" value="KAF2069392.1"/>
    <property type="molecule type" value="Genomic_DNA"/>
</dbReference>
<evidence type="ECO:0000313" key="4">
    <source>
        <dbReference type="EMBL" id="KAF2069392.1"/>
    </source>
</evidence>
<comment type="caution">
    <text evidence="4">The sequence shown here is derived from an EMBL/GenBank/DDBJ whole genome shotgun (WGS) entry which is preliminary data.</text>
</comment>
<dbReference type="AlphaFoldDB" id="A0A8J4V0L7"/>
<name>A0A8J4V0L7_9MYCE</name>
<feature type="domain" description="VWFA" evidence="2">
    <location>
        <begin position="308"/>
        <end position="476"/>
    </location>
</feature>
<dbReference type="Proteomes" id="UP000695562">
    <property type="component" value="Unassembled WGS sequence"/>
</dbReference>
<evidence type="ECO:0000259" key="3">
    <source>
        <dbReference type="PROSITE" id="PS51468"/>
    </source>
</evidence>
<feature type="compositionally biased region" description="Low complexity" evidence="1">
    <location>
        <begin position="689"/>
        <end position="698"/>
    </location>
</feature>
<feature type="region of interest" description="Disordered" evidence="1">
    <location>
        <begin position="673"/>
        <end position="698"/>
    </location>
</feature>
<sequence length="937" mass="103489">MNLLSKINFFSGGKGDKDKASPCVPYSPEVNKKTRRDYNNAFYYNYYRLLEKKSESTTRGCFGLVSTSYQSTSFQLKEFNIESEMTDSCISSVFTQSYTNSLTSPVEAKYVLPLPPYASVSNFVVEYDGKVLKGKIKEKEKAANKYSDAIASGGQAFLGEKTSDGYFSLQIGNIPPAKDVVVRITIISEIGAHLDSLHYCLHRYMFPKTNFSMNYKLNVALSVPIHDIEIENYSPKIEYHDESKKTATITFNKSNGIDKNIIAIVVPEPSEKPESFIELDPSDKSYAVGINFYPNFRIAADEVDQKSEFIFLIDCSGSMSGGPIKKAKVALEIIMRSLTESCKFNIYCFGSSFKKLFDRSRIYDDESLETASSYINSIDANLGGTELFPPVRDILSAQADSEYPRQVFILTDGEISERDKLIDYVGKEADTTRIFTLGIGSGVDRELVVGLSKSCKGFFELIDDNKDMEAKVMSLVNIAMEPTLSHIKVNWGELKVKQAPETIRPIFFNERMMIYGLLESEPNTEKPHSITITGNGPSGRELSYTLDLDFSKASSNSSNIHTLAAFKIIFDLEQREAKKKEKHDEEIIKLGKKYGLVSTKTSYVVTVESEETTTDAMVAVDVLKPVETNTTSVLPHTPYPLQQQQNYPIAPNTRSAPLRGAYMPTVAPAPYQSFSSAPCPPPPAPGGAPPSFSSISQLSSRSSSLTNTLCKSSFADAPMAAPMAIDPYSVSSGSDDDFDEEEENDCDESLAVDWCADVQMCEVEEQIECKKSIPIAPVLSRKQSSDKDCKKKKEKDSSSKLSKKSSAPPPPPAMRNISSVPTPPPMGQSKPLSLAPKATTGDLCLDLIKLQKANGSWTTSSINQFKFSAKPSSLDSVSDDVWTTLVVIAKFMKSFSDKSSNWDLVVQKASKWIKSQLNKANITVDYNTLLDNAKSAL</sequence>